<dbReference type="EMBL" id="JBBWWQ010000001">
    <property type="protein sequence ID" value="KAK8956534.1"/>
    <property type="molecule type" value="Genomic_DNA"/>
</dbReference>
<dbReference type="GO" id="GO:0010027">
    <property type="term" value="P:thylakoid membrane organization"/>
    <property type="evidence" value="ECO:0007669"/>
    <property type="project" value="TreeGrafter"/>
</dbReference>
<gene>
    <name evidence="13" type="ORF">KSP39_PZI000200</name>
</gene>
<reference evidence="13 14" key="1">
    <citation type="journal article" date="2022" name="Nat. Plants">
        <title>Genomes of leafy and leafless Platanthera orchids illuminate the evolution of mycoheterotrophy.</title>
        <authorList>
            <person name="Li M.H."/>
            <person name="Liu K.W."/>
            <person name="Li Z."/>
            <person name="Lu H.C."/>
            <person name="Ye Q.L."/>
            <person name="Zhang D."/>
            <person name="Wang J.Y."/>
            <person name="Li Y.F."/>
            <person name="Zhong Z.M."/>
            <person name="Liu X."/>
            <person name="Yu X."/>
            <person name="Liu D.K."/>
            <person name="Tu X.D."/>
            <person name="Liu B."/>
            <person name="Hao Y."/>
            <person name="Liao X.Y."/>
            <person name="Jiang Y.T."/>
            <person name="Sun W.H."/>
            <person name="Chen J."/>
            <person name="Chen Y.Q."/>
            <person name="Ai Y."/>
            <person name="Zhai J.W."/>
            <person name="Wu S.S."/>
            <person name="Zhou Z."/>
            <person name="Hsiao Y.Y."/>
            <person name="Wu W.L."/>
            <person name="Chen Y.Y."/>
            <person name="Lin Y.F."/>
            <person name="Hsu J.L."/>
            <person name="Li C.Y."/>
            <person name="Wang Z.W."/>
            <person name="Zhao X."/>
            <person name="Zhong W.Y."/>
            <person name="Ma X.K."/>
            <person name="Ma L."/>
            <person name="Huang J."/>
            <person name="Chen G.Z."/>
            <person name="Huang M.Z."/>
            <person name="Huang L."/>
            <person name="Peng D.H."/>
            <person name="Luo Y.B."/>
            <person name="Zou S.Q."/>
            <person name="Chen S.P."/>
            <person name="Lan S."/>
            <person name="Tsai W.C."/>
            <person name="Van de Peer Y."/>
            <person name="Liu Z.J."/>
        </authorList>
    </citation>
    <scope>NUCLEOTIDE SEQUENCE [LARGE SCALE GENOMIC DNA]</scope>
    <source>
        <strain evidence="13">Lor287</strain>
    </source>
</reference>
<organism evidence="13 14">
    <name type="scientific">Platanthera zijinensis</name>
    <dbReference type="NCBI Taxonomy" id="2320716"/>
    <lineage>
        <taxon>Eukaryota</taxon>
        <taxon>Viridiplantae</taxon>
        <taxon>Streptophyta</taxon>
        <taxon>Embryophyta</taxon>
        <taxon>Tracheophyta</taxon>
        <taxon>Spermatophyta</taxon>
        <taxon>Magnoliopsida</taxon>
        <taxon>Liliopsida</taxon>
        <taxon>Asparagales</taxon>
        <taxon>Orchidaceae</taxon>
        <taxon>Orchidoideae</taxon>
        <taxon>Orchideae</taxon>
        <taxon>Orchidinae</taxon>
        <taxon>Platanthera</taxon>
    </lineage>
</organism>
<evidence type="ECO:0000256" key="4">
    <source>
        <dbReference type="ARBA" id="ARBA00009370"/>
    </source>
</evidence>
<evidence type="ECO:0000256" key="9">
    <source>
        <dbReference type="ARBA" id="ARBA00022946"/>
    </source>
</evidence>
<evidence type="ECO:0000256" key="11">
    <source>
        <dbReference type="PIRSR" id="PIRSR600223-1"/>
    </source>
</evidence>
<dbReference type="GO" id="GO:0006465">
    <property type="term" value="P:signal peptide processing"/>
    <property type="evidence" value="ECO:0007669"/>
    <property type="project" value="InterPro"/>
</dbReference>
<dbReference type="InterPro" id="IPR019758">
    <property type="entry name" value="Pept_S26A_signal_pept_1_CS"/>
</dbReference>
<comment type="catalytic activity">
    <reaction evidence="1">
        <text>Cleavage of hydrophobic, N-terminal signal or leader sequences from secreted and periplasmic proteins.</text>
        <dbReference type="EC" id="3.4.21.89"/>
    </reaction>
</comment>
<dbReference type="SUPFAM" id="SSF51306">
    <property type="entry name" value="LexA/Signal peptidase"/>
    <property type="match status" value="1"/>
</dbReference>
<name>A0AAP0GF18_9ASPA</name>
<evidence type="ECO:0000256" key="7">
    <source>
        <dbReference type="ARBA" id="ARBA00022640"/>
    </source>
</evidence>
<evidence type="ECO:0000256" key="5">
    <source>
        <dbReference type="ARBA" id="ARBA00013208"/>
    </source>
</evidence>
<keyword evidence="7" id="KW-0934">Plastid</keyword>
<protein>
    <recommendedName>
        <fullName evidence="5">signal peptidase I</fullName>
        <ecNumber evidence="5">3.4.21.89</ecNumber>
    </recommendedName>
</protein>
<evidence type="ECO:0000256" key="8">
    <source>
        <dbReference type="ARBA" id="ARBA00022801"/>
    </source>
</evidence>
<comment type="caution">
    <text evidence="13">The sequence shown here is derived from an EMBL/GenBank/DDBJ whole genome shotgun (WGS) entry which is preliminary data.</text>
</comment>
<dbReference type="PRINTS" id="PR00727">
    <property type="entry name" value="LEADERPTASE"/>
</dbReference>
<dbReference type="Pfam" id="PF10502">
    <property type="entry name" value="Peptidase_S26"/>
    <property type="match status" value="1"/>
</dbReference>
<dbReference type="CDD" id="cd06530">
    <property type="entry name" value="S26_SPase_I"/>
    <property type="match status" value="1"/>
</dbReference>
<dbReference type="Gene3D" id="2.10.109.10">
    <property type="entry name" value="Umud Fragment, subunit A"/>
    <property type="match status" value="1"/>
</dbReference>
<evidence type="ECO:0000256" key="3">
    <source>
        <dbReference type="ARBA" id="ARBA00004370"/>
    </source>
</evidence>
<keyword evidence="10" id="KW-0472">Membrane</keyword>
<dbReference type="PANTHER" id="PTHR43390">
    <property type="entry name" value="SIGNAL PEPTIDASE I"/>
    <property type="match status" value="1"/>
</dbReference>
<dbReference type="GO" id="GO:0009003">
    <property type="term" value="F:signal peptidase activity"/>
    <property type="evidence" value="ECO:0007669"/>
    <property type="project" value="UniProtKB-EC"/>
</dbReference>
<evidence type="ECO:0000259" key="12">
    <source>
        <dbReference type="Pfam" id="PF10502"/>
    </source>
</evidence>
<dbReference type="PROSITE" id="PS00761">
    <property type="entry name" value="SPASE_I_3"/>
    <property type="match status" value="1"/>
</dbReference>
<feature type="active site" evidence="11">
    <location>
        <position position="339"/>
    </location>
</feature>
<dbReference type="PROSITE" id="PS00760">
    <property type="entry name" value="SPASE_I_2"/>
    <property type="match status" value="1"/>
</dbReference>
<dbReference type="PANTHER" id="PTHR43390:SF2">
    <property type="entry name" value="THYLAKOIDAL PROCESSING PEPTIDASE 2, CHLOROPLASTIC-RELATED"/>
    <property type="match status" value="1"/>
</dbReference>
<dbReference type="InterPro" id="IPR000223">
    <property type="entry name" value="Pept_S26A_signal_pept_1"/>
</dbReference>
<comment type="similarity">
    <text evidence="4">Belongs to the peptidase S26 family.</text>
</comment>
<evidence type="ECO:0000256" key="6">
    <source>
        <dbReference type="ARBA" id="ARBA00022528"/>
    </source>
</evidence>
<keyword evidence="9" id="KW-0809">Transit peptide</keyword>
<accession>A0AAP0GF18</accession>
<dbReference type="AlphaFoldDB" id="A0AAP0GF18"/>
<dbReference type="FunFam" id="2.10.109.10:FF:000012">
    <property type="entry name" value="Peptidase/ serine-type peptidase"/>
    <property type="match status" value="1"/>
</dbReference>
<keyword evidence="6" id="KW-0150">Chloroplast</keyword>
<sequence length="441" mass="47353">MAIRVTVSYSAYLAQILGASGGLLYSNLCRFHESAGHPFACSVNQGADDELPYTKTKSPVRDLSVIPSSSGVSASLNRPLARAQEAVFKEPSNPPMATPSSRLSIFLGCVSANSSSSVAAKSFKPPATASEFSVFPGNCQPLEGSVGFPLFTGLLSAMAADSGSVPGLGAYGVSSMTSLGFKPSSLFPFLQVSKWLPCSEYFPSLARSAPLDEGGTDAPEVVPLEVGKLWLEILKKGAPQQIHPSGNYCWFSRLMNSCSDDAKTVFAALTVPLLYGSRLAEPRSIPSRSMYPTFDVGDRILAEKVSYIFKEPEITDIVIFRAPPILLERGYSSGDVFIKRVVAKGGDVVEVCGGNLLVNGVIQEEDFIFESLEYEMNPVLVPEGYVFVLGDNRNNSFDSHNWGPVPVKNIIGRSVLRYWPPSRISGTGHEHHSSHVAVLAS</sequence>
<dbReference type="Proteomes" id="UP001418222">
    <property type="component" value="Unassembled WGS sequence"/>
</dbReference>
<dbReference type="NCBIfam" id="TIGR02227">
    <property type="entry name" value="sigpep_I_bact"/>
    <property type="match status" value="1"/>
</dbReference>
<comment type="subcellular location">
    <subcellularLocation>
        <location evidence="3">Membrane</location>
    </subcellularLocation>
    <subcellularLocation>
        <location evidence="2">Plastid</location>
        <location evidence="2">Chloroplast</location>
    </subcellularLocation>
</comment>
<feature type="active site" evidence="11">
    <location>
        <position position="289"/>
    </location>
</feature>
<keyword evidence="14" id="KW-1185">Reference proteome</keyword>
<evidence type="ECO:0000313" key="14">
    <source>
        <dbReference type="Proteomes" id="UP001418222"/>
    </source>
</evidence>
<dbReference type="GO" id="GO:0009535">
    <property type="term" value="C:chloroplast thylakoid membrane"/>
    <property type="evidence" value="ECO:0007669"/>
    <property type="project" value="TreeGrafter"/>
</dbReference>
<evidence type="ECO:0000256" key="1">
    <source>
        <dbReference type="ARBA" id="ARBA00000677"/>
    </source>
</evidence>
<dbReference type="GO" id="GO:0004252">
    <property type="term" value="F:serine-type endopeptidase activity"/>
    <property type="evidence" value="ECO:0007669"/>
    <property type="project" value="InterPro"/>
</dbReference>
<evidence type="ECO:0000313" key="13">
    <source>
        <dbReference type="EMBL" id="KAK8956534.1"/>
    </source>
</evidence>
<dbReference type="InterPro" id="IPR036286">
    <property type="entry name" value="LexA/Signal_pep-like_sf"/>
</dbReference>
<proteinExistence type="inferred from homology"/>
<keyword evidence="8" id="KW-0378">Hydrolase</keyword>
<feature type="domain" description="Peptidase S26" evidence="12">
    <location>
        <begin position="263"/>
        <end position="419"/>
    </location>
</feature>
<evidence type="ECO:0000256" key="2">
    <source>
        <dbReference type="ARBA" id="ARBA00004229"/>
    </source>
</evidence>
<evidence type="ECO:0000256" key="10">
    <source>
        <dbReference type="ARBA" id="ARBA00023136"/>
    </source>
</evidence>
<dbReference type="EC" id="3.4.21.89" evidence="5"/>
<dbReference type="InterPro" id="IPR019533">
    <property type="entry name" value="Peptidase_S26"/>
</dbReference>
<dbReference type="InterPro" id="IPR019757">
    <property type="entry name" value="Pept_S26A_signal_pept_1_Lys-AS"/>
</dbReference>